<feature type="domain" description="Beta-lactamase-related" evidence="1">
    <location>
        <begin position="35"/>
        <end position="328"/>
    </location>
</feature>
<dbReference type="EMBL" id="BAABBF010000012">
    <property type="protein sequence ID" value="GAA3723546.1"/>
    <property type="molecule type" value="Genomic_DNA"/>
</dbReference>
<dbReference type="Proteomes" id="UP001500523">
    <property type="component" value="Unassembled WGS sequence"/>
</dbReference>
<sequence length="348" mass="35766">MLAMSVAVPAAAQDAERQAATIARADAAARDRFVRAVEASGFAGTYLFYRGTNRIAGGSAGAAVAGASGGFTAEQVWPWASVTKQVVATLVMQEVEAGRLSLDVPAGRYLPALGASSPTIRQLLRHRAGLRNPDDSAADANGFPSFYTTGTGGADWCTAGRGVAGGAPRYNNCDYIVLGALLARTTRMPLPALFQRRIAGPLGLGARFIDPAVGGGPDTVWAGGPDTGDRQAMARFGAAGGIEGTAADLAAFDRALLTGSLLSTAARAEMWRGDPGFGQSSFAVRLRGCAAPVRLVERRGAIGRFAVRNVIAPDLGLSMVLFTNRGDAGLGDVRRGTTHDLLSAGACA</sequence>
<dbReference type="PANTHER" id="PTHR43283">
    <property type="entry name" value="BETA-LACTAMASE-RELATED"/>
    <property type="match status" value="1"/>
</dbReference>
<dbReference type="InterPro" id="IPR012338">
    <property type="entry name" value="Beta-lactam/transpept-like"/>
</dbReference>
<organism evidence="2 3">
    <name type="scientific">Sphingomonas cynarae</name>
    <dbReference type="NCBI Taxonomy" id="930197"/>
    <lineage>
        <taxon>Bacteria</taxon>
        <taxon>Pseudomonadati</taxon>
        <taxon>Pseudomonadota</taxon>
        <taxon>Alphaproteobacteria</taxon>
        <taxon>Sphingomonadales</taxon>
        <taxon>Sphingomonadaceae</taxon>
        <taxon>Sphingomonas</taxon>
    </lineage>
</organism>
<gene>
    <name evidence="2" type="ORF">GCM10022268_34700</name>
</gene>
<comment type="caution">
    <text evidence="2">The sequence shown here is derived from an EMBL/GenBank/DDBJ whole genome shotgun (WGS) entry which is preliminary data.</text>
</comment>
<dbReference type="Pfam" id="PF00144">
    <property type="entry name" value="Beta-lactamase"/>
    <property type="match status" value="1"/>
</dbReference>
<dbReference type="InterPro" id="IPR001466">
    <property type="entry name" value="Beta-lactam-related"/>
</dbReference>
<evidence type="ECO:0000313" key="3">
    <source>
        <dbReference type="Proteomes" id="UP001500523"/>
    </source>
</evidence>
<accession>A0ABP7EUX5</accession>
<name>A0ABP7EUX5_9SPHN</name>
<proteinExistence type="predicted"/>
<keyword evidence="3" id="KW-1185">Reference proteome</keyword>
<dbReference type="InterPro" id="IPR050789">
    <property type="entry name" value="Diverse_Enzym_Activities"/>
</dbReference>
<dbReference type="SUPFAM" id="SSF56601">
    <property type="entry name" value="beta-lactamase/transpeptidase-like"/>
    <property type="match status" value="1"/>
</dbReference>
<reference evidence="3" key="1">
    <citation type="journal article" date="2019" name="Int. J. Syst. Evol. Microbiol.">
        <title>The Global Catalogue of Microorganisms (GCM) 10K type strain sequencing project: providing services to taxonomists for standard genome sequencing and annotation.</title>
        <authorList>
            <consortium name="The Broad Institute Genomics Platform"/>
            <consortium name="The Broad Institute Genome Sequencing Center for Infectious Disease"/>
            <person name="Wu L."/>
            <person name="Ma J."/>
        </authorList>
    </citation>
    <scope>NUCLEOTIDE SEQUENCE [LARGE SCALE GENOMIC DNA]</scope>
    <source>
        <strain evidence="3">JCM 17498</strain>
    </source>
</reference>
<dbReference type="Gene3D" id="3.40.710.10">
    <property type="entry name" value="DD-peptidase/beta-lactamase superfamily"/>
    <property type="match status" value="1"/>
</dbReference>
<evidence type="ECO:0000313" key="2">
    <source>
        <dbReference type="EMBL" id="GAA3723546.1"/>
    </source>
</evidence>
<dbReference type="PANTHER" id="PTHR43283:SF7">
    <property type="entry name" value="BETA-LACTAMASE-RELATED DOMAIN-CONTAINING PROTEIN"/>
    <property type="match status" value="1"/>
</dbReference>
<protein>
    <recommendedName>
        <fullName evidence="1">Beta-lactamase-related domain-containing protein</fullName>
    </recommendedName>
</protein>
<evidence type="ECO:0000259" key="1">
    <source>
        <dbReference type="Pfam" id="PF00144"/>
    </source>
</evidence>